<dbReference type="SUPFAM" id="SSF103473">
    <property type="entry name" value="MFS general substrate transporter"/>
    <property type="match status" value="1"/>
</dbReference>
<dbReference type="EnsemblMetazoa" id="GMOY002034-RA">
    <property type="protein sequence ID" value="GMOY002034-PA"/>
    <property type="gene ID" value="GMOY002034"/>
</dbReference>
<dbReference type="VEuPathDB" id="VectorBase:GMOY002034"/>
<dbReference type="AlphaFoldDB" id="A0A1B0FEJ5"/>
<feature type="transmembrane region" description="Helical" evidence="6">
    <location>
        <begin position="230"/>
        <end position="249"/>
    </location>
</feature>
<name>A0A1B0FEJ5_GLOMM</name>
<reference evidence="8" key="1">
    <citation type="submission" date="2020-05" db="UniProtKB">
        <authorList>
            <consortium name="EnsemblMetazoa"/>
        </authorList>
    </citation>
    <scope>IDENTIFICATION</scope>
    <source>
        <strain evidence="8">Yale</strain>
    </source>
</reference>
<feature type="transmembrane region" description="Helical" evidence="6">
    <location>
        <begin position="130"/>
        <end position="150"/>
    </location>
</feature>
<evidence type="ECO:0000256" key="4">
    <source>
        <dbReference type="ARBA" id="ARBA00022989"/>
    </source>
</evidence>
<evidence type="ECO:0000256" key="5">
    <source>
        <dbReference type="ARBA" id="ARBA00023136"/>
    </source>
</evidence>
<dbReference type="PANTHER" id="PTHR23511:SF37">
    <property type="entry name" value="MAJOR FACILITATOR SUPERFAMILY (MFS) PROFILE DOMAIN-CONTAINING PROTEIN-RELATED"/>
    <property type="match status" value="1"/>
</dbReference>
<feature type="transmembrane region" description="Helical" evidence="6">
    <location>
        <begin position="101"/>
        <end position="121"/>
    </location>
</feature>
<evidence type="ECO:0000256" key="1">
    <source>
        <dbReference type="ARBA" id="ARBA00004141"/>
    </source>
</evidence>
<accession>A0A1B0FEJ5</accession>
<evidence type="ECO:0000256" key="6">
    <source>
        <dbReference type="SAM" id="Phobius"/>
    </source>
</evidence>
<keyword evidence="3 6" id="KW-0812">Transmembrane</keyword>
<dbReference type="Proteomes" id="UP000092444">
    <property type="component" value="Unassembled WGS sequence"/>
</dbReference>
<dbReference type="InterPro" id="IPR011701">
    <property type="entry name" value="MFS"/>
</dbReference>
<proteinExistence type="predicted"/>
<feature type="transmembrane region" description="Helical" evidence="6">
    <location>
        <begin position="156"/>
        <end position="176"/>
    </location>
</feature>
<dbReference type="Pfam" id="PF07690">
    <property type="entry name" value="MFS_1"/>
    <property type="match status" value="1"/>
</dbReference>
<feature type="transmembrane region" description="Helical" evidence="6">
    <location>
        <begin position="62"/>
        <end position="89"/>
    </location>
</feature>
<feature type="transmembrane region" description="Helical" evidence="6">
    <location>
        <begin position="477"/>
        <end position="498"/>
    </location>
</feature>
<keyword evidence="4 6" id="KW-1133">Transmembrane helix</keyword>
<comment type="subcellular location">
    <subcellularLocation>
        <location evidence="1">Membrane</location>
        <topology evidence="1">Multi-pass membrane protein</topology>
    </subcellularLocation>
</comment>
<dbReference type="STRING" id="37546.A0A1B0FEJ5"/>
<dbReference type="Gene3D" id="1.20.1250.20">
    <property type="entry name" value="MFS general substrate transporter like domains"/>
    <property type="match status" value="1"/>
</dbReference>
<feature type="transmembrane region" description="Helical" evidence="6">
    <location>
        <begin position="188"/>
        <end position="210"/>
    </location>
</feature>
<dbReference type="GO" id="GO:0016020">
    <property type="term" value="C:membrane"/>
    <property type="evidence" value="ECO:0007669"/>
    <property type="project" value="UniProtKB-SubCell"/>
</dbReference>
<evidence type="ECO:0000313" key="8">
    <source>
        <dbReference type="EnsemblMetazoa" id="GMOY002034-PA"/>
    </source>
</evidence>
<protein>
    <recommendedName>
        <fullName evidence="7">Major facilitator superfamily (MFS) profile domain-containing protein</fullName>
    </recommendedName>
</protein>
<evidence type="ECO:0000256" key="2">
    <source>
        <dbReference type="ARBA" id="ARBA00022448"/>
    </source>
</evidence>
<evidence type="ECO:0000259" key="7">
    <source>
        <dbReference type="PROSITE" id="PS50850"/>
    </source>
</evidence>
<dbReference type="GO" id="GO:0022857">
    <property type="term" value="F:transmembrane transporter activity"/>
    <property type="evidence" value="ECO:0007669"/>
    <property type="project" value="InterPro"/>
</dbReference>
<evidence type="ECO:0000313" key="9">
    <source>
        <dbReference type="Proteomes" id="UP000092444"/>
    </source>
</evidence>
<feature type="transmembrane region" description="Helical" evidence="6">
    <location>
        <begin position="413"/>
        <end position="437"/>
    </location>
</feature>
<dbReference type="InterPro" id="IPR020846">
    <property type="entry name" value="MFS_dom"/>
</dbReference>
<dbReference type="EMBL" id="CCAG010014864">
    <property type="status" value="NOT_ANNOTATED_CDS"/>
    <property type="molecule type" value="Genomic_DNA"/>
</dbReference>
<sequence>MDIQKTVNDETNQNTEFQTNRNSNLPVVIPVITGVKSDATETEVCHEYEDVLDIIGFGKTQWIVLFTSGLLLMMVINETMGMSIITIASQCDFSTTSQEKGLLGAAAFIGILCTSYFAAYLCDTIGRRPLLIYTTLCGNICSFASIFVPFYSLFVFLRFLVGACIAGASFITYAYLGEFYVTRHRPVVINYACLFVGLSVAYVPAVAWLVLSMDWSFAITETFQFRPWRLLILFNALPGFIAVLVMFALPESPKILMSMGKQKEAFEAVNKIAKMNTGQTLEDFKVYRLCQETLSDNDKILLTSKSANSGMGLWYPEIQNRLGMKATTPMTICQVIDSFIDQQNSTEISQICDDTITTKSYIDSLTFGLSFTAGYFVLGFILKPFGRKLTMVMAFGIAAFCGFLLHWLHNPIAIVVCFILFLILPGVCISVLSGAVVDLVPTHLRGKAVCVCLMLGRLGSIIGSNMVGAFLESYCNATFSLFYVLVLACAGLAMLLPIGRKS</sequence>
<keyword evidence="2" id="KW-0813">Transport</keyword>
<feature type="domain" description="Major facilitator superfamily (MFS) profile" evidence="7">
    <location>
        <begin position="61"/>
        <end position="501"/>
    </location>
</feature>
<organism evidence="8 9">
    <name type="scientific">Glossina morsitans morsitans</name>
    <name type="common">Savannah tsetse fly</name>
    <dbReference type="NCBI Taxonomy" id="37546"/>
    <lineage>
        <taxon>Eukaryota</taxon>
        <taxon>Metazoa</taxon>
        <taxon>Ecdysozoa</taxon>
        <taxon>Arthropoda</taxon>
        <taxon>Hexapoda</taxon>
        <taxon>Insecta</taxon>
        <taxon>Pterygota</taxon>
        <taxon>Neoptera</taxon>
        <taxon>Endopterygota</taxon>
        <taxon>Diptera</taxon>
        <taxon>Brachycera</taxon>
        <taxon>Muscomorpha</taxon>
        <taxon>Hippoboscoidea</taxon>
        <taxon>Glossinidae</taxon>
        <taxon>Glossina</taxon>
    </lineage>
</organism>
<keyword evidence="5 6" id="KW-0472">Membrane</keyword>
<dbReference type="InterPro" id="IPR036259">
    <property type="entry name" value="MFS_trans_sf"/>
</dbReference>
<dbReference type="PANTHER" id="PTHR23511">
    <property type="entry name" value="SYNAPTIC VESICLE GLYCOPROTEIN 2"/>
    <property type="match status" value="1"/>
</dbReference>
<evidence type="ECO:0000256" key="3">
    <source>
        <dbReference type="ARBA" id="ARBA00022692"/>
    </source>
</evidence>
<feature type="transmembrane region" description="Helical" evidence="6">
    <location>
        <begin position="389"/>
        <end position="407"/>
    </location>
</feature>
<keyword evidence="9" id="KW-1185">Reference proteome</keyword>
<dbReference type="PROSITE" id="PS50850">
    <property type="entry name" value="MFS"/>
    <property type="match status" value="1"/>
</dbReference>